<evidence type="ECO:0000313" key="2">
    <source>
        <dbReference type="Proteomes" id="UP001391051"/>
    </source>
</evidence>
<keyword evidence="2" id="KW-1185">Reference proteome</keyword>
<dbReference type="RefSeq" id="XP_066694704.1">
    <property type="nucleotide sequence ID" value="XM_066848008.1"/>
</dbReference>
<accession>A0ABR1PY38</accession>
<dbReference type="GeneID" id="92081070"/>
<dbReference type="EMBL" id="JAQQWE010000008">
    <property type="protein sequence ID" value="KAK7942673.1"/>
    <property type="molecule type" value="Genomic_DNA"/>
</dbReference>
<organism evidence="1 2">
    <name type="scientific">Apiospora aurea</name>
    <dbReference type="NCBI Taxonomy" id="335848"/>
    <lineage>
        <taxon>Eukaryota</taxon>
        <taxon>Fungi</taxon>
        <taxon>Dikarya</taxon>
        <taxon>Ascomycota</taxon>
        <taxon>Pezizomycotina</taxon>
        <taxon>Sordariomycetes</taxon>
        <taxon>Xylariomycetidae</taxon>
        <taxon>Amphisphaeriales</taxon>
        <taxon>Apiosporaceae</taxon>
        <taxon>Apiospora</taxon>
    </lineage>
</organism>
<proteinExistence type="predicted"/>
<sequence length="173" mass="19459">MSLIPDDRDLGAPSRLSLPRHARADTMNPDWQLWSHAYFWSARSFHQMEPMEHMAASLPDIFADTSSTIQRRHLSVARQKEDSQGVYCLRLRKKVYLWHRDAEGGVCLEAGYASQEAGLELDRTIGEGVKGGAAAGAVRVQKEVNRPILKLDAKYSVVAKRVFVVCGKWFGFL</sequence>
<reference evidence="1 2" key="1">
    <citation type="submission" date="2023-01" db="EMBL/GenBank/DDBJ databases">
        <title>Analysis of 21 Apiospora genomes using comparative genomics revels a genus with tremendous synthesis potential of carbohydrate active enzymes and secondary metabolites.</title>
        <authorList>
            <person name="Sorensen T."/>
        </authorList>
    </citation>
    <scope>NUCLEOTIDE SEQUENCE [LARGE SCALE GENOMIC DNA]</scope>
    <source>
        <strain evidence="1 2">CBS 24483</strain>
    </source>
</reference>
<dbReference type="Proteomes" id="UP001391051">
    <property type="component" value="Unassembled WGS sequence"/>
</dbReference>
<protein>
    <submittedName>
        <fullName evidence="1">Uncharacterized protein</fullName>
    </submittedName>
</protein>
<gene>
    <name evidence="1" type="ORF">PG986_011786</name>
</gene>
<evidence type="ECO:0000313" key="1">
    <source>
        <dbReference type="EMBL" id="KAK7942673.1"/>
    </source>
</evidence>
<comment type="caution">
    <text evidence="1">The sequence shown here is derived from an EMBL/GenBank/DDBJ whole genome shotgun (WGS) entry which is preliminary data.</text>
</comment>
<name>A0ABR1PY38_9PEZI</name>